<dbReference type="RefSeq" id="WP_274323718.1">
    <property type="nucleotide sequence ID" value="NZ_CP118158.1"/>
</dbReference>
<sequence>MAVHATTAVESTAEVDLWVPRDTMADLESGVRTVVADVDGVETAEVTGVTDVTPRATDIRVTATVWLVFPDHAPDADAVRETLEDGFGIMEATVLVADAADADES</sequence>
<dbReference type="AlphaFoldDB" id="A0ABD5Y5H3"/>
<name>A0ABD5Y5H3_9EURY</name>
<protein>
    <recommendedName>
        <fullName evidence="3">KEOPS complex subunit Pcc1</fullName>
    </recommendedName>
</protein>
<reference evidence="1 2" key="1">
    <citation type="journal article" date="2019" name="Int. J. Syst. Evol. Microbiol.">
        <title>The Global Catalogue of Microorganisms (GCM) 10K type strain sequencing project: providing services to taxonomists for standard genome sequencing and annotation.</title>
        <authorList>
            <consortium name="The Broad Institute Genomics Platform"/>
            <consortium name="The Broad Institute Genome Sequencing Center for Infectious Disease"/>
            <person name="Wu L."/>
            <person name="Ma J."/>
        </authorList>
    </citation>
    <scope>NUCLEOTIDE SEQUENCE [LARGE SCALE GENOMIC DNA]</scope>
    <source>
        <strain evidence="1 2">XZYJT29</strain>
    </source>
</reference>
<evidence type="ECO:0000313" key="2">
    <source>
        <dbReference type="Proteomes" id="UP001596432"/>
    </source>
</evidence>
<proteinExistence type="predicted"/>
<dbReference type="GeneID" id="78823011"/>
<gene>
    <name evidence="1" type="ORF">ACFQMA_22865</name>
</gene>
<dbReference type="Proteomes" id="UP001596432">
    <property type="component" value="Unassembled WGS sequence"/>
</dbReference>
<comment type="caution">
    <text evidence="1">The sequence shown here is derived from an EMBL/GenBank/DDBJ whole genome shotgun (WGS) entry which is preliminary data.</text>
</comment>
<evidence type="ECO:0000313" key="1">
    <source>
        <dbReference type="EMBL" id="MFC7142662.1"/>
    </source>
</evidence>
<accession>A0ABD5Y5H3</accession>
<dbReference type="EMBL" id="JBHTAS010000001">
    <property type="protein sequence ID" value="MFC7142662.1"/>
    <property type="molecule type" value="Genomic_DNA"/>
</dbReference>
<keyword evidence="2" id="KW-1185">Reference proteome</keyword>
<evidence type="ECO:0008006" key="3">
    <source>
        <dbReference type="Google" id="ProtNLM"/>
    </source>
</evidence>
<organism evidence="1 2">
    <name type="scientific">Halosimplex aquaticum</name>
    <dbReference type="NCBI Taxonomy" id="3026162"/>
    <lineage>
        <taxon>Archaea</taxon>
        <taxon>Methanobacteriati</taxon>
        <taxon>Methanobacteriota</taxon>
        <taxon>Stenosarchaea group</taxon>
        <taxon>Halobacteria</taxon>
        <taxon>Halobacteriales</taxon>
        <taxon>Haloarculaceae</taxon>
        <taxon>Halosimplex</taxon>
    </lineage>
</organism>